<dbReference type="AlphaFoldDB" id="A0A4D5S7A6"/>
<keyword evidence="1" id="KW-0732">Signal</keyword>
<evidence type="ECO:0000256" key="1">
    <source>
        <dbReference type="SAM" id="SignalP"/>
    </source>
</evidence>
<feature type="signal peptide" evidence="1">
    <location>
        <begin position="1"/>
        <end position="32"/>
    </location>
</feature>
<proteinExistence type="predicted"/>
<sequence>MVARDNGRPSRASTPFFHFCFLVLFLLQCVRSCAYGEGVKRPDSGSFADGSVPCRRGTSVRHPLPCRRDWQAKNDGRTRPPRRDFAGTRVRSSEMGLMWNEPILPRRPDPHTTSTLVDYRTQSPWRCACCETPQGLVLSSRWS</sequence>
<reference evidence="2" key="1">
    <citation type="submission" date="2019-04" db="EMBL/GenBank/DDBJ databases">
        <title>An insight into the mialome of Ixodes scapularis.</title>
        <authorList>
            <person name="Ribeiro J.M."/>
            <person name="Mather T.N."/>
            <person name="Karim S."/>
        </authorList>
    </citation>
    <scope>NUCLEOTIDE SEQUENCE</scope>
</reference>
<protein>
    <submittedName>
        <fullName evidence="2">Putative secreted protein</fullName>
    </submittedName>
</protein>
<accession>A0A4D5S7A6</accession>
<organism evidence="2">
    <name type="scientific">Ixodes scapularis</name>
    <name type="common">Black-legged tick</name>
    <name type="synonym">Deer tick</name>
    <dbReference type="NCBI Taxonomy" id="6945"/>
    <lineage>
        <taxon>Eukaryota</taxon>
        <taxon>Metazoa</taxon>
        <taxon>Ecdysozoa</taxon>
        <taxon>Arthropoda</taxon>
        <taxon>Chelicerata</taxon>
        <taxon>Arachnida</taxon>
        <taxon>Acari</taxon>
        <taxon>Parasitiformes</taxon>
        <taxon>Ixodida</taxon>
        <taxon>Ixodoidea</taxon>
        <taxon>Ixodidae</taxon>
        <taxon>Ixodinae</taxon>
        <taxon>Ixodes</taxon>
    </lineage>
</organism>
<dbReference type="EMBL" id="GHJT01010933">
    <property type="protein sequence ID" value="MOY44904.1"/>
    <property type="molecule type" value="Transcribed_RNA"/>
</dbReference>
<name>A0A4D5S7A6_IXOSC</name>
<feature type="chain" id="PRO_5020025128" evidence="1">
    <location>
        <begin position="33"/>
        <end position="143"/>
    </location>
</feature>
<evidence type="ECO:0000313" key="2">
    <source>
        <dbReference type="EMBL" id="MOY44904.1"/>
    </source>
</evidence>